<dbReference type="RefSeq" id="XP_008086787.1">
    <property type="nucleotide sequence ID" value="XM_008088596.1"/>
</dbReference>
<feature type="transmembrane region" description="Helical" evidence="5">
    <location>
        <begin position="101"/>
        <end position="121"/>
    </location>
</feature>
<evidence type="ECO:0000256" key="3">
    <source>
        <dbReference type="ARBA" id="ARBA00022989"/>
    </source>
</evidence>
<dbReference type="PANTHER" id="PTHR31465:SF8">
    <property type="entry name" value="DOMAIN PROTEIN, PUTATIVE (AFU_ORTHOLOGUE AFUA_6G14140)-RELATED"/>
    <property type="match status" value="1"/>
</dbReference>
<keyword evidence="7" id="KW-1185">Reference proteome</keyword>
<dbReference type="eggNOG" id="ENOG502SK9H">
    <property type="taxonomic scope" value="Eukaryota"/>
</dbReference>
<dbReference type="InterPro" id="IPR007568">
    <property type="entry name" value="RTA1"/>
</dbReference>
<sequence length="308" mass="33859">MLSILLNAGYSLLEERAKAKCTKETCPLSLSVYGYLPNKGATYFFLVAFALSCIAHIYQGVRSRSWTFMIAFGVGAFGEAAGYVGRLLLRNDPFSRTNLTIVLVPGTVAPAFLAGGIYLTLKHIIIIYGRKFSRLAPRLYTWIFIFADIASIVIQSLGAVIASRSTKVSPVGNNIMMVGLCSQVFTLLIFGLLSLDVFLKIRSFQGQWNESTLALRNSSKFKGLLAAIVTAYVTITIRCIYRIAEMAGGWRNPIMQDEIAFIVLDSVMCIVACLVVNVWHPGFLFQQSYATTKAERAGAVDGEMVERA</sequence>
<dbReference type="OMA" id="WRNPIMQ"/>
<evidence type="ECO:0000313" key="6">
    <source>
        <dbReference type="EMBL" id="EPE25468.1"/>
    </source>
</evidence>
<comment type="subcellular location">
    <subcellularLocation>
        <location evidence="1">Membrane</location>
        <topology evidence="1">Multi-pass membrane protein</topology>
    </subcellularLocation>
</comment>
<protein>
    <recommendedName>
        <fullName evidence="8">Sphingoid long-chain base transporter RSB1</fullName>
    </recommendedName>
</protein>
<gene>
    <name evidence="6" type="ORF">GLAREA_01380</name>
</gene>
<proteinExistence type="predicted"/>
<dbReference type="Proteomes" id="UP000016922">
    <property type="component" value="Unassembled WGS sequence"/>
</dbReference>
<dbReference type="GO" id="GO:0005886">
    <property type="term" value="C:plasma membrane"/>
    <property type="evidence" value="ECO:0007669"/>
    <property type="project" value="TreeGrafter"/>
</dbReference>
<evidence type="ECO:0000256" key="5">
    <source>
        <dbReference type="SAM" id="Phobius"/>
    </source>
</evidence>
<dbReference type="HOGENOM" id="CLU_033465_6_1_1"/>
<evidence type="ECO:0000313" key="7">
    <source>
        <dbReference type="Proteomes" id="UP000016922"/>
    </source>
</evidence>
<dbReference type="Pfam" id="PF04479">
    <property type="entry name" value="RTA1"/>
    <property type="match status" value="1"/>
</dbReference>
<dbReference type="PANTHER" id="PTHR31465">
    <property type="entry name" value="PROTEIN RTA1-RELATED"/>
    <property type="match status" value="1"/>
</dbReference>
<evidence type="ECO:0000256" key="4">
    <source>
        <dbReference type="ARBA" id="ARBA00023136"/>
    </source>
</evidence>
<feature type="transmembrane region" description="Helical" evidence="5">
    <location>
        <begin position="70"/>
        <end position="89"/>
    </location>
</feature>
<keyword evidence="2 5" id="KW-0812">Transmembrane</keyword>
<dbReference type="OrthoDB" id="4521223at2759"/>
<accession>S3DFP7</accession>
<keyword evidence="3 5" id="KW-1133">Transmembrane helix</keyword>
<feature type="transmembrane region" description="Helical" evidence="5">
    <location>
        <begin position="259"/>
        <end position="279"/>
    </location>
</feature>
<evidence type="ECO:0000256" key="1">
    <source>
        <dbReference type="ARBA" id="ARBA00004141"/>
    </source>
</evidence>
<dbReference type="KEGG" id="glz:GLAREA_01380"/>
<organism evidence="6 7">
    <name type="scientific">Glarea lozoyensis (strain ATCC 20868 / MF5171)</name>
    <dbReference type="NCBI Taxonomy" id="1116229"/>
    <lineage>
        <taxon>Eukaryota</taxon>
        <taxon>Fungi</taxon>
        <taxon>Dikarya</taxon>
        <taxon>Ascomycota</taxon>
        <taxon>Pezizomycotina</taxon>
        <taxon>Leotiomycetes</taxon>
        <taxon>Helotiales</taxon>
        <taxon>Helotiaceae</taxon>
        <taxon>Glarea</taxon>
    </lineage>
</organism>
<dbReference type="GO" id="GO:0000324">
    <property type="term" value="C:fungal-type vacuole"/>
    <property type="evidence" value="ECO:0007669"/>
    <property type="project" value="TreeGrafter"/>
</dbReference>
<dbReference type="GeneID" id="19460438"/>
<feature type="transmembrane region" description="Helical" evidence="5">
    <location>
        <begin position="40"/>
        <end position="58"/>
    </location>
</feature>
<reference evidence="6 7" key="1">
    <citation type="journal article" date="2013" name="BMC Genomics">
        <title>Genomics-driven discovery of the pneumocandin biosynthetic gene cluster in the fungus Glarea lozoyensis.</title>
        <authorList>
            <person name="Chen L."/>
            <person name="Yue Q."/>
            <person name="Zhang X."/>
            <person name="Xiang M."/>
            <person name="Wang C."/>
            <person name="Li S."/>
            <person name="Che Y."/>
            <person name="Ortiz-Lopez F.J."/>
            <person name="Bills G.F."/>
            <person name="Liu X."/>
            <person name="An Z."/>
        </authorList>
    </citation>
    <scope>NUCLEOTIDE SEQUENCE [LARGE SCALE GENOMIC DNA]</scope>
    <source>
        <strain evidence="7">ATCC 20868 / MF5171</strain>
    </source>
</reference>
<dbReference type="AlphaFoldDB" id="S3DFP7"/>
<dbReference type="EMBL" id="KE145371">
    <property type="protein sequence ID" value="EPE25468.1"/>
    <property type="molecule type" value="Genomic_DNA"/>
</dbReference>
<feature type="transmembrane region" description="Helical" evidence="5">
    <location>
        <begin position="142"/>
        <end position="163"/>
    </location>
</feature>
<keyword evidence="4 5" id="KW-0472">Membrane</keyword>
<evidence type="ECO:0008006" key="8">
    <source>
        <dbReference type="Google" id="ProtNLM"/>
    </source>
</evidence>
<feature type="transmembrane region" description="Helical" evidence="5">
    <location>
        <begin position="224"/>
        <end position="244"/>
    </location>
</feature>
<feature type="transmembrane region" description="Helical" evidence="5">
    <location>
        <begin position="175"/>
        <end position="199"/>
    </location>
</feature>
<evidence type="ECO:0000256" key="2">
    <source>
        <dbReference type="ARBA" id="ARBA00022692"/>
    </source>
</evidence>
<name>S3DFP7_GLAL2</name>